<comment type="caution">
    <text evidence="3">The sequence shown here is derived from an EMBL/GenBank/DDBJ whole genome shotgun (WGS) entry which is preliminary data.</text>
</comment>
<accession>A0AAQ4ESM7</accession>
<evidence type="ECO:0000256" key="2">
    <source>
        <dbReference type="ARBA" id="ARBA00022525"/>
    </source>
</evidence>
<organism evidence="3 4">
    <name type="scientific">Amblyomma americanum</name>
    <name type="common">Lone star tick</name>
    <dbReference type="NCBI Taxonomy" id="6943"/>
    <lineage>
        <taxon>Eukaryota</taxon>
        <taxon>Metazoa</taxon>
        <taxon>Ecdysozoa</taxon>
        <taxon>Arthropoda</taxon>
        <taxon>Chelicerata</taxon>
        <taxon>Arachnida</taxon>
        <taxon>Acari</taxon>
        <taxon>Parasitiformes</taxon>
        <taxon>Ixodida</taxon>
        <taxon>Ixodoidea</taxon>
        <taxon>Ixodidae</taxon>
        <taxon>Amblyomminae</taxon>
        <taxon>Amblyomma</taxon>
    </lineage>
</organism>
<dbReference type="GO" id="GO:0005576">
    <property type="term" value="C:extracellular region"/>
    <property type="evidence" value="ECO:0007669"/>
    <property type="project" value="UniProtKB-SubCell"/>
</dbReference>
<dbReference type="Pfam" id="PF07771">
    <property type="entry name" value="TSGP1"/>
    <property type="match status" value="1"/>
</dbReference>
<dbReference type="Proteomes" id="UP001321473">
    <property type="component" value="Unassembled WGS sequence"/>
</dbReference>
<keyword evidence="2" id="KW-0964">Secreted</keyword>
<evidence type="ECO:0000313" key="4">
    <source>
        <dbReference type="Proteomes" id="UP001321473"/>
    </source>
</evidence>
<name>A0AAQ4ESM7_AMBAM</name>
<dbReference type="EMBL" id="JARKHS020011787">
    <property type="protein sequence ID" value="KAK8777503.1"/>
    <property type="molecule type" value="Genomic_DNA"/>
</dbReference>
<proteinExistence type="predicted"/>
<dbReference type="AlphaFoldDB" id="A0AAQ4ESM7"/>
<dbReference type="InterPro" id="IPR011694">
    <property type="entry name" value="Ixonnexin-like"/>
</dbReference>
<reference evidence="3 4" key="1">
    <citation type="journal article" date="2023" name="Arcadia Sci">
        <title>De novo assembly of a long-read Amblyomma americanum tick genome.</title>
        <authorList>
            <person name="Chou S."/>
            <person name="Poskanzer K.E."/>
            <person name="Rollins M."/>
            <person name="Thuy-Boun P.S."/>
        </authorList>
    </citation>
    <scope>NUCLEOTIDE SEQUENCE [LARGE SCALE GENOMIC DNA]</scope>
    <source>
        <strain evidence="3">F_SG_1</strain>
        <tissue evidence="3">Salivary glands</tissue>
    </source>
</reference>
<gene>
    <name evidence="3" type="ORF">V5799_029152</name>
</gene>
<sequence>MQVVQIDCALLAVFEDVNADGALLLIRNIYFAIVHGRFSAGISSGADFIDFYLHSRKNSDALGLQICKEKITFALPSNWSKCIHDILSQCDTGALVDVASIHSLLQLEQCLVKDISKTPPGKTITQLLCKFVNDGKLIPLKIWRAKALLKTLLMGTCAQDTTKITNGTSTQPATTDNVTHPHLIAHGCQDLERKQAGVLDCSYYCEYIETNNTWLYGHYKPDGLDCWADDEVSGRCQDGVCYPDDHDTVTHFPARTHRTRSPELNMTDG</sequence>
<protein>
    <submittedName>
        <fullName evidence="3">Uncharacterized protein</fullName>
    </submittedName>
</protein>
<keyword evidence="4" id="KW-1185">Reference proteome</keyword>
<evidence type="ECO:0000313" key="3">
    <source>
        <dbReference type="EMBL" id="KAK8777503.1"/>
    </source>
</evidence>
<comment type="subcellular location">
    <subcellularLocation>
        <location evidence="1">Secreted</location>
    </subcellularLocation>
</comment>
<evidence type="ECO:0000256" key="1">
    <source>
        <dbReference type="ARBA" id="ARBA00004613"/>
    </source>
</evidence>